<name>A0AAD9Z6I5_9LECA</name>
<feature type="compositionally biased region" description="Acidic residues" evidence="1">
    <location>
        <begin position="67"/>
        <end position="78"/>
    </location>
</feature>
<comment type="caution">
    <text evidence="2">The sequence shown here is derived from an EMBL/GenBank/DDBJ whole genome shotgun (WGS) entry which is preliminary data.</text>
</comment>
<dbReference type="EMBL" id="JASNWA010000007">
    <property type="protein sequence ID" value="KAK3172305.1"/>
    <property type="molecule type" value="Genomic_DNA"/>
</dbReference>
<feature type="region of interest" description="Disordered" evidence="1">
    <location>
        <begin position="153"/>
        <end position="254"/>
    </location>
</feature>
<proteinExistence type="predicted"/>
<evidence type="ECO:0000313" key="2">
    <source>
        <dbReference type="EMBL" id="KAK3172305.1"/>
    </source>
</evidence>
<dbReference type="Proteomes" id="UP001276659">
    <property type="component" value="Unassembled WGS sequence"/>
</dbReference>
<evidence type="ECO:0000313" key="3">
    <source>
        <dbReference type="Proteomes" id="UP001276659"/>
    </source>
</evidence>
<accession>A0AAD9Z6I5</accession>
<evidence type="ECO:0000256" key="1">
    <source>
        <dbReference type="SAM" id="MobiDB-lite"/>
    </source>
</evidence>
<feature type="region of interest" description="Disordered" evidence="1">
    <location>
        <begin position="42"/>
        <end position="136"/>
    </location>
</feature>
<reference evidence="2" key="1">
    <citation type="submission" date="2022-11" db="EMBL/GenBank/DDBJ databases">
        <title>Chromosomal genome sequence assembly and mating type (MAT) locus characterization of the leprose asexual lichenized fungus Lepraria neglecta (Nyl.) Erichsen.</title>
        <authorList>
            <person name="Allen J.L."/>
            <person name="Pfeffer B."/>
        </authorList>
    </citation>
    <scope>NUCLEOTIDE SEQUENCE</scope>
    <source>
        <strain evidence="2">Allen 5258</strain>
    </source>
</reference>
<dbReference type="AlphaFoldDB" id="A0AAD9Z6I5"/>
<gene>
    <name evidence="2" type="ORF">OEA41_005626</name>
</gene>
<protein>
    <submittedName>
        <fullName evidence="2">Uncharacterized protein</fullName>
    </submittedName>
</protein>
<feature type="compositionally biased region" description="Acidic residues" evidence="1">
    <location>
        <begin position="42"/>
        <end position="54"/>
    </location>
</feature>
<sequence>MKENRTPRSFYPQRNDWYRRCSWLPYEPSPLALSVVTIEMDDNWSDDDDDDSFSDDSTTALYGSLSEDSDSSDEDLSPEETARRRNERSPGPEPEWQGAEHDAISDELEIAAPTKSPGESNERHKTGSSLAESDTADDKHYAQIIIMFTQGSHLNREIGMIEAGKSPKGRGRKPESPARSLQRSSDTFHLNPSAALRTAKSETPKPKIIPNQPPKRWQPLRPGKSRVLESGSSDGAKLSKAQPNRSVSSSEDSKRALDEAIRLYSIKQARFSAEAVKAPQAGTAQKAAAAQAAACQNLAKKLLRDKRSELHKLIEEEVIERLLSPLPSSRFQYRSSITTGGVFVFYDAYAEAGDCSVDENDDERADFDIDSDASDADLLN</sequence>
<feature type="compositionally biased region" description="Basic and acidic residues" evidence="1">
    <location>
        <begin position="80"/>
        <end position="90"/>
    </location>
</feature>
<feature type="compositionally biased region" description="Polar residues" evidence="1">
    <location>
        <begin position="179"/>
        <end position="190"/>
    </location>
</feature>
<organism evidence="2 3">
    <name type="scientific">Lepraria neglecta</name>
    <dbReference type="NCBI Taxonomy" id="209136"/>
    <lineage>
        <taxon>Eukaryota</taxon>
        <taxon>Fungi</taxon>
        <taxon>Dikarya</taxon>
        <taxon>Ascomycota</taxon>
        <taxon>Pezizomycotina</taxon>
        <taxon>Lecanoromycetes</taxon>
        <taxon>OSLEUM clade</taxon>
        <taxon>Lecanoromycetidae</taxon>
        <taxon>Lecanorales</taxon>
        <taxon>Lecanorineae</taxon>
        <taxon>Stereocaulaceae</taxon>
        <taxon>Lepraria</taxon>
    </lineage>
</organism>
<feature type="compositionally biased region" description="Polar residues" evidence="1">
    <location>
        <begin position="241"/>
        <end position="250"/>
    </location>
</feature>
<feature type="region of interest" description="Disordered" evidence="1">
    <location>
        <begin position="357"/>
        <end position="380"/>
    </location>
</feature>
<keyword evidence="3" id="KW-1185">Reference proteome</keyword>